<feature type="region of interest" description="Disordered" evidence="5">
    <location>
        <begin position="313"/>
        <end position="335"/>
    </location>
</feature>
<keyword evidence="6" id="KW-0732">Signal</keyword>
<dbReference type="Gene3D" id="6.10.140.2220">
    <property type="match status" value="1"/>
</dbReference>
<evidence type="ECO:0000256" key="3">
    <source>
        <dbReference type="ARBA" id="ARBA00022833"/>
    </source>
</evidence>
<evidence type="ECO:0000256" key="5">
    <source>
        <dbReference type="SAM" id="MobiDB-lite"/>
    </source>
</evidence>
<evidence type="ECO:0000256" key="1">
    <source>
        <dbReference type="ARBA" id="ARBA00022723"/>
    </source>
</evidence>
<feature type="signal peptide" evidence="6">
    <location>
        <begin position="1"/>
        <end position="35"/>
    </location>
</feature>
<feature type="chain" id="PRO_5016566062" description="MYND-type domain-containing protein" evidence="6">
    <location>
        <begin position="36"/>
        <end position="436"/>
    </location>
</feature>
<feature type="domain" description="MYND-type" evidence="7">
    <location>
        <begin position="381"/>
        <end position="425"/>
    </location>
</feature>
<name>A0A383WFL9_TETOB</name>
<dbReference type="GO" id="GO:0008270">
    <property type="term" value="F:zinc ion binding"/>
    <property type="evidence" value="ECO:0007669"/>
    <property type="project" value="UniProtKB-KW"/>
</dbReference>
<dbReference type="InterPro" id="IPR002893">
    <property type="entry name" value="Znf_MYND"/>
</dbReference>
<evidence type="ECO:0000313" key="9">
    <source>
        <dbReference type="Proteomes" id="UP000256970"/>
    </source>
</evidence>
<dbReference type="STRING" id="3088.A0A383WFL9"/>
<gene>
    <name evidence="8" type="ORF">BQ4739_LOCUS16160</name>
</gene>
<dbReference type="AlphaFoldDB" id="A0A383WFL9"/>
<keyword evidence="3" id="KW-0862">Zinc</keyword>
<evidence type="ECO:0000313" key="8">
    <source>
        <dbReference type="EMBL" id="SZX75814.1"/>
    </source>
</evidence>
<dbReference type="Proteomes" id="UP000256970">
    <property type="component" value="Unassembled WGS sequence"/>
</dbReference>
<keyword evidence="1" id="KW-0479">Metal-binding</keyword>
<proteinExistence type="predicted"/>
<feature type="compositionally biased region" description="Acidic residues" evidence="5">
    <location>
        <begin position="318"/>
        <end position="329"/>
    </location>
</feature>
<evidence type="ECO:0000256" key="6">
    <source>
        <dbReference type="SAM" id="SignalP"/>
    </source>
</evidence>
<evidence type="ECO:0000256" key="2">
    <source>
        <dbReference type="ARBA" id="ARBA00022771"/>
    </source>
</evidence>
<accession>A0A383WFL9</accession>
<dbReference type="EMBL" id="FNXT01001243">
    <property type="protein sequence ID" value="SZX75814.1"/>
    <property type="molecule type" value="Genomic_DNA"/>
</dbReference>
<keyword evidence="9" id="KW-1185">Reference proteome</keyword>
<evidence type="ECO:0000256" key="4">
    <source>
        <dbReference type="PROSITE-ProRule" id="PRU00134"/>
    </source>
</evidence>
<reference evidence="8 9" key="1">
    <citation type="submission" date="2016-10" db="EMBL/GenBank/DDBJ databases">
        <authorList>
            <person name="Cai Z."/>
        </authorList>
    </citation>
    <scope>NUCLEOTIDE SEQUENCE [LARGE SCALE GENOMIC DNA]</scope>
</reference>
<evidence type="ECO:0000259" key="7">
    <source>
        <dbReference type="PROSITE" id="PS50865"/>
    </source>
</evidence>
<sequence>MAGSSSRSSGDGSGKVDWPALLPLMLSTIATAAAAAPEHSWNLLKGCLKLCGACTGAAEQHTALHAGLVQQLLGPLLHQLGPAVVAACSAAEPEEQADRERADSADMGRAAVMSDFSMPEEGLHDSAHHGLRSLSAALQQQPLATARTLQAALRSAGEHSARTLWHNIIECFAQQQPSNAVCMMRPAGSAAVAIDQQQQLLLGLLLTLLKLQLTLPDEDCGLQQHCERFMKAEDLLGLAHLLHPAPASCSTSSCDAPATTSSSSSSSSNCAVFLARAVQYDDMPGLQHEPAAAAAAAVRPVLTKLLAKHKQLQHELDAAEEEEEEEQEEADKCAGSRESLLGNLQRAGQRMGPQLLQQAQQLAEGVCAALPLRHCCNNPHCLNLGGLSEAALAAGAGSRCSGCRASYYCSRECQLAAWRLHKPVCKRLQAAAAASQ</sequence>
<keyword evidence="2 4" id="KW-0863">Zinc-finger</keyword>
<dbReference type="SUPFAM" id="SSF144232">
    <property type="entry name" value="HIT/MYND zinc finger-like"/>
    <property type="match status" value="1"/>
</dbReference>
<organism evidence="8 9">
    <name type="scientific">Tetradesmus obliquus</name>
    <name type="common">Green alga</name>
    <name type="synonym">Acutodesmus obliquus</name>
    <dbReference type="NCBI Taxonomy" id="3088"/>
    <lineage>
        <taxon>Eukaryota</taxon>
        <taxon>Viridiplantae</taxon>
        <taxon>Chlorophyta</taxon>
        <taxon>core chlorophytes</taxon>
        <taxon>Chlorophyceae</taxon>
        <taxon>CS clade</taxon>
        <taxon>Sphaeropleales</taxon>
        <taxon>Scenedesmaceae</taxon>
        <taxon>Tetradesmus</taxon>
    </lineage>
</organism>
<dbReference type="Pfam" id="PF01753">
    <property type="entry name" value="zf-MYND"/>
    <property type="match status" value="1"/>
</dbReference>
<dbReference type="PROSITE" id="PS50865">
    <property type="entry name" value="ZF_MYND_2"/>
    <property type="match status" value="1"/>
</dbReference>
<protein>
    <recommendedName>
        <fullName evidence="7">MYND-type domain-containing protein</fullName>
    </recommendedName>
</protein>